<dbReference type="SUPFAM" id="SSF52374">
    <property type="entry name" value="Nucleotidylyl transferase"/>
    <property type="match status" value="1"/>
</dbReference>
<name>A0A8T0D9P7_9TREM</name>
<reference evidence="2 3" key="1">
    <citation type="submission" date="2019-07" db="EMBL/GenBank/DDBJ databases">
        <title>Annotation for the trematode Paragonimus westermani.</title>
        <authorList>
            <person name="Choi Y.-J."/>
        </authorList>
    </citation>
    <scope>NUCLEOTIDE SEQUENCE [LARGE SCALE GENOMIC DNA]</scope>
    <source>
        <strain evidence="2">180907_Pwestermani</strain>
    </source>
</reference>
<dbReference type="OrthoDB" id="422187at2759"/>
<dbReference type="Proteomes" id="UP000699462">
    <property type="component" value="Unassembled WGS sequence"/>
</dbReference>
<gene>
    <name evidence="2" type="ORF">P879_04793</name>
</gene>
<dbReference type="Gene3D" id="3.40.50.620">
    <property type="entry name" value="HUPs"/>
    <property type="match status" value="1"/>
</dbReference>
<evidence type="ECO:0000256" key="1">
    <source>
        <dbReference type="SAM" id="MobiDB-lite"/>
    </source>
</evidence>
<accession>A0A8T0D9P7</accession>
<dbReference type="GO" id="GO:0009435">
    <property type="term" value="P:NAD+ biosynthetic process"/>
    <property type="evidence" value="ECO:0007669"/>
    <property type="project" value="TreeGrafter"/>
</dbReference>
<evidence type="ECO:0000313" key="2">
    <source>
        <dbReference type="EMBL" id="KAF8563421.1"/>
    </source>
</evidence>
<keyword evidence="3" id="KW-1185">Reference proteome</keyword>
<comment type="caution">
    <text evidence="2">The sequence shown here is derived from an EMBL/GenBank/DDBJ whole genome shotgun (WGS) entry which is preliminary data.</text>
</comment>
<protein>
    <recommendedName>
        <fullName evidence="4">Nicotinamide mononucleotide adenylyltransferase</fullName>
    </recommendedName>
</protein>
<dbReference type="GO" id="GO:0000309">
    <property type="term" value="F:nicotinamide-nucleotide adenylyltransferase activity"/>
    <property type="evidence" value="ECO:0007669"/>
    <property type="project" value="TreeGrafter"/>
</dbReference>
<dbReference type="AlphaFoldDB" id="A0A8T0D9P7"/>
<proteinExistence type="predicted"/>
<dbReference type="InterPro" id="IPR014729">
    <property type="entry name" value="Rossmann-like_a/b/a_fold"/>
</dbReference>
<organism evidence="2 3">
    <name type="scientific">Paragonimus westermani</name>
    <dbReference type="NCBI Taxonomy" id="34504"/>
    <lineage>
        <taxon>Eukaryota</taxon>
        <taxon>Metazoa</taxon>
        <taxon>Spiralia</taxon>
        <taxon>Lophotrochozoa</taxon>
        <taxon>Platyhelminthes</taxon>
        <taxon>Trematoda</taxon>
        <taxon>Digenea</taxon>
        <taxon>Plagiorchiida</taxon>
        <taxon>Troglotremata</taxon>
        <taxon>Troglotrematidae</taxon>
        <taxon>Paragonimus</taxon>
    </lineage>
</organism>
<dbReference type="PANTHER" id="PTHR12039">
    <property type="entry name" value="NICOTINAMIDE MONONUCLEOTIDE ADENYLYLTRANSFERASE"/>
    <property type="match status" value="1"/>
</dbReference>
<dbReference type="GO" id="GO:0004515">
    <property type="term" value="F:nicotinate-nucleotide adenylyltransferase activity"/>
    <property type="evidence" value="ECO:0007669"/>
    <property type="project" value="TreeGrafter"/>
</dbReference>
<feature type="compositionally biased region" description="Polar residues" evidence="1">
    <location>
        <begin position="109"/>
        <end position="135"/>
    </location>
</feature>
<sequence>MEVLVRDYGLVCISRPGTDVAKCIFNSSLLSKYESNIQLVSEWCGNNLSSTLIRRSLRLGQSIRYLVPDAALEKIYELGLYGARKPERSVLQPDKSCGRVPTAKPLSPTRDNYSESDVQLTNSPITTTEDTPPST</sequence>
<feature type="region of interest" description="Disordered" evidence="1">
    <location>
        <begin position="91"/>
        <end position="135"/>
    </location>
</feature>
<dbReference type="EMBL" id="JTDF01011921">
    <property type="protein sequence ID" value="KAF8563421.1"/>
    <property type="molecule type" value="Genomic_DNA"/>
</dbReference>
<evidence type="ECO:0008006" key="4">
    <source>
        <dbReference type="Google" id="ProtNLM"/>
    </source>
</evidence>
<dbReference type="PANTHER" id="PTHR12039:SF0">
    <property type="entry name" value="NICOTINAMIDE-NUCLEOTIDE ADENYLYLTRANSFERASE"/>
    <property type="match status" value="1"/>
</dbReference>
<dbReference type="InterPro" id="IPR051182">
    <property type="entry name" value="Euk_NMN_adenylyltrnsfrase"/>
</dbReference>
<evidence type="ECO:0000313" key="3">
    <source>
        <dbReference type="Proteomes" id="UP000699462"/>
    </source>
</evidence>